<keyword evidence="4" id="KW-0472">Membrane</keyword>
<feature type="transmembrane region" description="Helical" evidence="4">
    <location>
        <begin position="439"/>
        <end position="459"/>
    </location>
</feature>
<dbReference type="OrthoDB" id="6191081at2"/>
<dbReference type="InterPro" id="IPR043128">
    <property type="entry name" value="Rev_trsase/Diguanyl_cyclase"/>
</dbReference>
<proteinExistence type="predicted"/>
<evidence type="ECO:0000313" key="6">
    <source>
        <dbReference type="EMBL" id="TCO75140.1"/>
    </source>
</evidence>
<evidence type="ECO:0000256" key="4">
    <source>
        <dbReference type="SAM" id="Phobius"/>
    </source>
</evidence>
<dbReference type="AlphaFoldDB" id="A0A4V2SBD7"/>
<dbReference type="PANTHER" id="PTHR45138">
    <property type="entry name" value="REGULATORY COMPONENTS OF SENSORY TRANSDUCTION SYSTEM"/>
    <property type="match status" value="1"/>
</dbReference>
<evidence type="ECO:0000256" key="2">
    <source>
        <dbReference type="ARBA" id="ARBA00012528"/>
    </source>
</evidence>
<evidence type="ECO:0000259" key="5">
    <source>
        <dbReference type="PROSITE" id="PS50887"/>
    </source>
</evidence>
<reference evidence="6 7" key="1">
    <citation type="submission" date="2019-03" db="EMBL/GenBank/DDBJ databases">
        <title>Genomic Encyclopedia of Type Strains, Phase IV (KMG-IV): sequencing the most valuable type-strain genomes for metagenomic binning, comparative biology and taxonomic classification.</title>
        <authorList>
            <person name="Goeker M."/>
        </authorList>
    </citation>
    <scope>NUCLEOTIDE SEQUENCE [LARGE SCALE GENOMIC DNA]</scope>
    <source>
        <strain evidence="6 7">DSM 23344</strain>
    </source>
</reference>
<dbReference type="Pfam" id="PF13424">
    <property type="entry name" value="TPR_12"/>
    <property type="match status" value="1"/>
</dbReference>
<evidence type="ECO:0000256" key="1">
    <source>
        <dbReference type="ARBA" id="ARBA00001946"/>
    </source>
</evidence>
<keyword evidence="4" id="KW-1133">Transmembrane helix</keyword>
<dbReference type="Proteomes" id="UP000294980">
    <property type="component" value="Unassembled WGS sequence"/>
</dbReference>
<dbReference type="PROSITE" id="PS50887">
    <property type="entry name" value="GGDEF"/>
    <property type="match status" value="1"/>
</dbReference>
<dbReference type="GO" id="GO:1902201">
    <property type="term" value="P:negative regulation of bacterial-type flagellum-dependent cell motility"/>
    <property type="evidence" value="ECO:0007669"/>
    <property type="project" value="TreeGrafter"/>
</dbReference>
<comment type="cofactor">
    <cofactor evidence="1">
        <name>Mg(2+)</name>
        <dbReference type="ChEBI" id="CHEBI:18420"/>
    </cofactor>
</comment>
<dbReference type="PANTHER" id="PTHR45138:SF24">
    <property type="entry name" value="DIGUANYLATE CYCLASE DGCC-RELATED"/>
    <property type="match status" value="1"/>
</dbReference>
<protein>
    <recommendedName>
        <fullName evidence="2">diguanylate cyclase</fullName>
        <ecNumber evidence="2">2.7.7.65</ecNumber>
    </recommendedName>
</protein>
<evidence type="ECO:0000256" key="3">
    <source>
        <dbReference type="SAM" id="Coils"/>
    </source>
</evidence>
<comment type="caution">
    <text evidence="6">The sequence shown here is derived from an EMBL/GenBank/DDBJ whole genome shotgun (WGS) entry which is preliminary data.</text>
</comment>
<dbReference type="SMART" id="SM00267">
    <property type="entry name" value="GGDEF"/>
    <property type="match status" value="1"/>
</dbReference>
<dbReference type="InterPro" id="IPR011990">
    <property type="entry name" value="TPR-like_helical_dom_sf"/>
</dbReference>
<dbReference type="CDD" id="cd01949">
    <property type="entry name" value="GGDEF"/>
    <property type="match status" value="1"/>
</dbReference>
<dbReference type="NCBIfam" id="TIGR00254">
    <property type="entry name" value="GGDEF"/>
    <property type="match status" value="1"/>
</dbReference>
<dbReference type="GO" id="GO:0043709">
    <property type="term" value="P:cell adhesion involved in single-species biofilm formation"/>
    <property type="evidence" value="ECO:0007669"/>
    <property type="project" value="TreeGrafter"/>
</dbReference>
<organism evidence="6 7">
    <name type="scientific">Chromatocurvus halotolerans</name>
    <dbReference type="NCBI Taxonomy" id="1132028"/>
    <lineage>
        <taxon>Bacteria</taxon>
        <taxon>Pseudomonadati</taxon>
        <taxon>Pseudomonadota</taxon>
        <taxon>Gammaproteobacteria</taxon>
        <taxon>Cellvibrionales</taxon>
        <taxon>Halieaceae</taxon>
        <taxon>Chromatocurvus</taxon>
    </lineage>
</organism>
<dbReference type="EC" id="2.7.7.65" evidence="2"/>
<dbReference type="EMBL" id="SLWX01000010">
    <property type="protein sequence ID" value="TCO75140.1"/>
    <property type="molecule type" value="Genomic_DNA"/>
</dbReference>
<dbReference type="GO" id="GO:0052621">
    <property type="term" value="F:diguanylate cyclase activity"/>
    <property type="evidence" value="ECO:0007669"/>
    <property type="project" value="UniProtKB-EC"/>
</dbReference>
<feature type="domain" description="GGDEF" evidence="5">
    <location>
        <begin position="499"/>
        <end position="633"/>
    </location>
</feature>
<accession>A0A4V2SBD7</accession>
<dbReference type="FunFam" id="3.30.70.270:FF:000001">
    <property type="entry name" value="Diguanylate cyclase domain protein"/>
    <property type="match status" value="1"/>
</dbReference>
<dbReference type="RefSeq" id="WP_117318462.1">
    <property type="nucleotide sequence ID" value="NZ_QQSW01000014.1"/>
</dbReference>
<keyword evidence="7" id="KW-1185">Reference proteome</keyword>
<gene>
    <name evidence="6" type="ORF">EV688_11095</name>
</gene>
<sequence length="634" mass="69626">MNVLTFSLRALVAPLAVIATLVSAQPRLLPEALEESLAQELQALEPRVWQDPWQARAALEALAQGAGTAGRNERVALYLLLAQALQYLHVDEVYADTVQRGIDALEEDTPARLRQMLHFHEGVRLLRAGAYTEAIVQLEATVRESRAAGLSRIATLTRAELGYALTLAGRHDVAVEELQGAHADAVALGDIFLVAAVNEVFGVLYTYIDEYDRAIRHYRLALQDYDEVGYAVFSGEAVYGLATAHRYAGDYPEALAAFDRYRAMTEARGDTHGRFMALYGLGSTHGDRGDCEQALAVIGRALTAIGPEDYKAELLKRVAVCQAEAGNAQAARGALTRAQSIINAIPELRGTRWEIDLRRSEAEMEAALGNFEAAYQAMVVFHREKTALQQENAAERQQSRREGLENERQALRIELLQQQARVRSLELDKQRRDLRQQRFWTVLLVVGGLILGGIVLWRLRDMRRLRELSILDPLTGVGNRRHAFDRLASRLQELDPARGELSMVLLDLDDFKSVNDQHGHPAGDRVLQKIASALSALLRPGDELSRIGGEEFLMLLPRTGVDGACTVAERALLAIRELHVVSAGGETLRVSASIGVAAVTRSRASAEALYSAADEALYRAKAGGKDRIEAAPVA</sequence>
<dbReference type="Gene3D" id="1.25.40.10">
    <property type="entry name" value="Tetratricopeptide repeat domain"/>
    <property type="match status" value="1"/>
</dbReference>
<name>A0A4V2SBD7_9GAMM</name>
<dbReference type="Gene3D" id="3.30.70.270">
    <property type="match status" value="1"/>
</dbReference>
<dbReference type="InterPro" id="IPR000160">
    <property type="entry name" value="GGDEF_dom"/>
</dbReference>
<dbReference type="InterPro" id="IPR050469">
    <property type="entry name" value="Diguanylate_Cyclase"/>
</dbReference>
<dbReference type="SUPFAM" id="SSF55073">
    <property type="entry name" value="Nucleotide cyclase"/>
    <property type="match status" value="1"/>
</dbReference>
<dbReference type="GO" id="GO:0005886">
    <property type="term" value="C:plasma membrane"/>
    <property type="evidence" value="ECO:0007669"/>
    <property type="project" value="TreeGrafter"/>
</dbReference>
<feature type="coiled-coil region" evidence="3">
    <location>
        <begin position="387"/>
        <end position="428"/>
    </location>
</feature>
<keyword evidence="3" id="KW-0175">Coiled coil</keyword>
<dbReference type="InterPro" id="IPR029787">
    <property type="entry name" value="Nucleotide_cyclase"/>
</dbReference>
<dbReference type="SUPFAM" id="SSF48452">
    <property type="entry name" value="TPR-like"/>
    <property type="match status" value="1"/>
</dbReference>
<evidence type="ECO:0000313" key="7">
    <source>
        <dbReference type="Proteomes" id="UP000294980"/>
    </source>
</evidence>
<dbReference type="Pfam" id="PF00990">
    <property type="entry name" value="GGDEF"/>
    <property type="match status" value="1"/>
</dbReference>
<keyword evidence="4" id="KW-0812">Transmembrane</keyword>